<dbReference type="EMBL" id="AATP01000001">
    <property type="protein sequence ID" value="EAU43293.1"/>
    <property type="molecule type" value="Genomic_DNA"/>
</dbReference>
<sequence>MDDTREIARISSSTGFSEDAVRAMAEALRAGNGTMAQFNHFELGGFGQWSAGGMLMIGDMFNNALKGRVGALADIVSASLARGDLPMRTARGFGATNHWWPEELGQPSSSGAQNGIRYAVFPGTARLAVETGGRVTIYDTGEHRIGGVSQQQSGTSTLRFSSQLGSVEPGDLEIVDCGPVEDANNTEGATAEHPYQSTTRESGRQSQTSSAQAAAVGSFQSQSQGSSFPPFRAPVEETAARGAPRTTQFDPEPAIGAEKPAASDVSPAARGLDSITPEPPVSASVQASTPSTPTSAEKPTGDPLALLRGLAELKNEGILTEEEFAAKKAELLSRL</sequence>
<dbReference type="InterPro" id="IPR018649">
    <property type="entry name" value="SHOCT"/>
</dbReference>
<feature type="compositionally biased region" description="Polar residues" evidence="1">
    <location>
        <begin position="283"/>
        <end position="297"/>
    </location>
</feature>
<keyword evidence="4" id="KW-1185">Reference proteome</keyword>
<evidence type="ECO:0000313" key="4">
    <source>
        <dbReference type="Proteomes" id="UP000004310"/>
    </source>
</evidence>
<protein>
    <recommendedName>
        <fullName evidence="2">SHOCT domain-containing protein</fullName>
    </recommendedName>
</protein>
<reference evidence="3 4" key="1">
    <citation type="journal article" date="2010" name="J. Bacteriol.">
        <title>Genome sequence of Fulvimarina pelagi HTCC2506T, a Mn(II)-oxidizing alphaproteobacterium possessing an aerobic anoxygenic photosynthetic gene cluster and Xanthorhodopsin.</title>
        <authorList>
            <person name="Kang I."/>
            <person name="Oh H.M."/>
            <person name="Lim S.I."/>
            <person name="Ferriera S."/>
            <person name="Giovannoni S.J."/>
            <person name="Cho J.C."/>
        </authorList>
    </citation>
    <scope>NUCLEOTIDE SEQUENCE [LARGE SCALE GENOMIC DNA]</scope>
    <source>
        <strain evidence="3 4">HTCC2506</strain>
    </source>
</reference>
<gene>
    <name evidence="3" type="ORF">FP2506_10626</name>
</gene>
<dbReference type="RefSeq" id="WP_007067267.1">
    <property type="nucleotide sequence ID" value="NZ_DS022272.1"/>
</dbReference>
<name>Q0G4X1_9HYPH</name>
<comment type="caution">
    <text evidence="3">The sequence shown here is derived from an EMBL/GenBank/DDBJ whole genome shotgun (WGS) entry which is preliminary data.</text>
</comment>
<evidence type="ECO:0000256" key="1">
    <source>
        <dbReference type="SAM" id="MobiDB-lite"/>
    </source>
</evidence>
<feature type="domain" description="SHOCT" evidence="2">
    <location>
        <begin position="307"/>
        <end position="332"/>
    </location>
</feature>
<dbReference type="AlphaFoldDB" id="Q0G4X1"/>
<proteinExistence type="predicted"/>
<dbReference type="Proteomes" id="UP000004310">
    <property type="component" value="Unassembled WGS sequence"/>
</dbReference>
<feature type="region of interest" description="Disordered" evidence="1">
    <location>
        <begin position="169"/>
        <end position="303"/>
    </location>
</feature>
<organism evidence="3 4">
    <name type="scientific">Fulvimarina pelagi HTCC2506</name>
    <dbReference type="NCBI Taxonomy" id="314231"/>
    <lineage>
        <taxon>Bacteria</taxon>
        <taxon>Pseudomonadati</taxon>
        <taxon>Pseudomonadota</taxon>
        <taxon>Alphaproteobacteria</taxon>
        <taxon>Hyphomicrobiales</taxon>
        <taxon>Aurantimonadaceae</taxon>
        <taxon>Fulvimarina</taxon>
    </lineage>
</organism>
<accession>Q0G4X1</accession>
<evidence type="ECO:0000259" key="2">
    <source>
        <dbReference type="Pfam" id="PF09851"/>
    </source>
</evidence>
<dbReference type="Pfam" id="PF09851">
    <property type="entry name" value="SHOCT"/>
    <property type="match status" value="1"/>
</dbReference>
<evidence type="ECO:0000313" key="3">
    <source>
        <dbReference type="EMBL" id="EAU43293.1"/>
    </source>
</evidence>
<feature type="compositionally biased region" description="Low complexity" evidence="1">
    <location>
        <begin position="205"/>
        <end position="228"/>
    </location>
</feature>
<dbReference type="eggNOG" id="ENOG502ZA0Y">
    <property type="taxonomic scope" value="Bacteria"/>
</dbReference>
<dbReference type="HOGENOM" id="CLU_071531_0_0_5"/>
<dbReference type="STRING" id="217511.GCA_001463845_00877"/>